<dbReference type="EMBL" id="WNTK01001856">
    <property type="protein sequence ID" value="KAG9466748.1"/>
    <property type="molecule type" value="Genomic_DNA"/>
</dbReference>
<sequence length="137" mass="15503">MITPNSASGKQPTSEDSKGSELEEEVRRLEKEEREERVASLSPCPEDSMDEEDGRWLIEKKKTIRKKQGEKRPFLPLASTGIFCLLFFQKSSLLVLSSHLGMIRVFEMRHSNLGTGFWILCAGGATHCDFEVGDYSF</sequence>
<keyword evidence="2" id="KW-1133">Transmembrane helix</keyword>
<keyword evidence="2" id="KW-0812">Transmembrane</keyword>
<organism evidence="3 4">
    <name type="scientific">Eleutherodactylus coqui</name>
    <name type="common">Puerto Rican coqui</name>
    <dbReference type="NCBI Taxonomy" id="57060"/>
    <lineage>
        <taxon>Eukaryota</taxon>
        <taxon>Metazoa</taxon>
        <taxon>Chordata</taxon>
        <taxon>Craniata</taxon>
        <taxon>Vertebrata</taxon>
        <taxon>Euteleostomi</taxon>
        <taxon>Amphibia</taxon>
        <taxon>Batrachia</taxon>
        <taxon>Anura</taxon>
        <taxon>Neobatrachia</taxon>
        <taxon>Hyloidea</taxon>
        <taxon>Eleutherodactylidae</taxon>
        <taxon>Eleutherodactylinae</taxon>
        <taxon>Eleutherodactylus</taxon>
        <taxon>Eleutherodactylus</taxon>
    </lineage>
</organism>
<evidence type="ECO:0000313" key="3">
    <source>
        <dbReference type="EMBL" id="KAG9466748.1"/>
    </source>
</evidence>
<proteinExistence type="predicted"/>
<reference evidence="3" key="1">
    <citation type="thesis" date="2020" institute="ProQuest LLC" country="789 East Eisenhower Parkway, Ann Arbor, MI, USA">
        <title>Comparative Genomics and Chromosome Evolution.</title>
        <authorList>
            <person name="Mudd A.B."/>
        </authorList>
    </citation>
    <scope>NUCLEOTIDE SEQUENCE</scope>
    <source>
        <strain evidence="3">HN-11 Male</strain>
        <tissue evidence="3">Kidney and liver</tissue>
    </source>
</reference>
<feature type="compositionally biased region" description="Basic and acidic residues" evidence="1">
    <location>
        <begin position="13"/>
        <end position="38"/>
    </location>
</feature>
<keyword evidence="2" id="KW-0472">Membrane</keyword>
<feature type="compositionally biased region" description="Polar residues" evidence="1">
    <location>
        <begin position="1"/>
        <end position="12"/>
    </location>
</feature>
<feature type="region of interest" description="Disordered" evidence="1">
    <location>
        <begin position="1"/>
        <end position="53"/>
    </location>
</feature>
<evidence type="ECO:0000256" key="2">
    <source>
        <dbReference type="SAM" id="Phobius"/>
    </source>
</evidence>
<name>A0A8J6EBJ1_ELECQ</name>
<evidence type="ECO:0000313" key="4">
    <source>
        <dbReference type="Proteomes" id="UP000770717"/>
    </source>
</evidence>
<dbReference type="AlphaFoldDB" id="A0A8J6EBJ1"/>
<dbReference type="Proteomes" id="UP000770717">
    <property type="component" value="Unassembled WGS sequence"/>
</dbReference>
<keyword evidence="4" id="KW-1185">Reference proteome</keyword>
<comment type="caution">
    <text evidence="3">The sequence shown here is derived from an EMBL/GenBank/DDBJ whole genome shotgun (WGS) entry which is preliminary data.</text>
</comment>
<feature type="transmembrane region" description="Helical" evidence="2">
    <location>
        <begin position="74"/>
        <end position="96"/>
    </location>
</feature>
<accession>A0A8J6EBJ1</accession>
<evidence type="ECO:0000256" key="1">
    <source>
        <dbReference type="SAM" id="MobiDB-lite"/>
    </source>
</evidence>
<gene>
    <name evidence="3" type="ORF">GDO78_016177</name>
</gene>
<protein>
    <submittedName>
        <fullName evidence="3">Uncharacterized protein</fullName>
    </submittedName>
</protein>